<feature type="compositionally biased region" description="Basic and acidic residues" evidence="1">
    <location>
        <begin position="428"/>
        <end position="437"/>
    </location>
</feature>
<reference evidence="3 4" key="1">
    <citation type="submission" date="2014-04" db="EMBL/GenBank/DDBJ databases">
        <authorList>
            <consortium name="DOE Joint Genome Institute"/>
            <person name="Kuo A."/>
            <person name="Kohler A."/>
            <person name="Costa M.D."/>
            <person name="Nagy L.G."/>
            <person name="Floudas D."/>
            <person name="Copeland A."/>
            <person name="Barry K.W."/>
            <person name="Cichocki N."/>
            <person name="Veneault-Fourrey C."/>
            <person name="LaButti K."/>
            <person name="Lindquist E.A."/>
            <person name="Lipzen A."/>
            <person name="Lundell T."/>
            <person name="Morin E."/>
            <person name="Murat C."/>
            <person name="Sun H."/>
            <person name="Tunlid A."/>
            <person name="Henrissat B."/>
            <person name="Grigoriev I.V."/>
            <person name="Hibbett D.S."/>
            <person name="Martin F."/>
            <person name="Nordberg H.P."/>
            <person name="Cantor M.N."/>
            <person name="Hua S.X."/>
        </authorList>
    </citation>
    <scope>NUCLEOTIDE SEQUENCE [LARGE SCALE GENOMIC DNA]</scope>
    <source>
        <strain evidence="3 4">441</strain>
    </source>
</reference>
<evidence type="ECO:0000313" key="4">
    <source>
        <dbReference type="Proteomes" id="UP000054018"/>
    </source>
</evidence>
<gene>
    <name evidence="3" type="ORF">PISMIDRAFT_686216</name>
</gene>
<feature type="compositionally biased region" description="Basic residues" evidence="1">
    <location>
        <begin position="724"/>
        <end position="734"/>
    </location>
</feature>
<accession>A0A0C9Z9G8</accession>
<dbReference type="PANTHER" id="PTHR38248">
    <property type="entry name" value="FUNK1 6"/>
    <property type="match status" value="1"/>
</dbReference>
<dbReference type="Pfam" id="PF17667">
    <property type="entry name" value="Pkinase_fungal"/>
    <property type="match status" value="1"/>
</dbReference>
<dbReference type="HOGENOM" id="CLU_011584_1_2_1"/>
<dbReference type="OrthoDB" id="3260094at2759"/>
<feature type="region of interest" description="Disordered" evidence="1">
    <location>
        <begin position="423"/>
        <end position="445"/>
    </location>
</feature>
<dbReference type="PANTHER" id="PTHR38248:SF2">
    <property type="entry name" value="FUNK1 11"/>
    <property type="match status" value="1"/>
</dbReference>
<dbReference type="SUPFAM" id="SSF56112">
    <property type="entry name" value="Protein kinase-like (PK-like)"/>
    <property type="match status" value="1"/>
</dbReference>
<dbReference type="InterPro" id="IPR040976">
    <property type="entry name" value="Pkinase_fungal"/>
</dbReference>
<feature type="compositionally biased region" description="Polar residues" evidence="1">
    <location>
        <begin position="138"/>
        <end position="152"/>
    </location>
</feature>
<dbReference type="Proteomes" id="UP000054018">
    <property type="component" value="Unassembled WGS sequence"/>
</dbReference>
<dbReference type="STRING" id="765257.A0A0C9Z9G8"/>
<name>A0A0C9Z9G8_9AGAM</name>
<evidence type="ECO:0000313" key="3">
    <source>
        <dbReference type="EMBL" id="KIK16528.1"/>
    </source>
</evidence>
<feature type="region of interest" description="Disordered" evidence="1">
    <location>
        <begin position="1"/>
        <end position="34"/>
    </location>
</feature>
<protein>
    <submittedName>
        <fullName evidence="3">Unplaced genomic scaffold scaffold_170, whole genome shotgun sequence</fullName>
    </submittedName>
</protein>
<feature type="domain" description="Fungal-type protein kinase" evidence="2">
    <location>
        <begin position="171"/>
        <end position="592"/>
    </location>
</feature>
<dbReference type="InterPro" id="IPR011009">
    <property type="entry name" value="Kinase-like_dom_sf"/>
</dbReference>
<sequence length="734" mass="83061">MSRENTPPAAKDIQTPDTVPRPKQTSMAEYRSGDLSLGRRAVLGDLGEIPSVSLDYFESEALPPLPQGIDVTEIKNSLSDAAVWSEDSQRWAVFRTNPKKSGETEDPTFKPLSEVFDAVVREASKTVGTPATLKYASRPTQSPTSERTNSTRPDAYLLLDKKSIDVHGGKKADTSNDSNRDSWNDIAVSFEFKKGTGGDADRKDDDKKVIWSLHHIMRSDPCRRATFGVTIEDTQMRFWFTSRAMTLVSKPFNFFTEPEHLIRFFCSLAFANEQELGWDPTMQRVCVRGKTQYNITVCTDEGEETVYQTTRVISDFSADALQGRGTRVFEVLLTLHNGQPVHNAEPVVLKDSWRELDRVREDEILVQIFEGLQRKYGTEKEAEARKYFLTVLAAGDVKVDGKKDETKSLLRDDQLPAGYDLHLLPADDSPKPKEARTGEGLTPNFSCVPPSAKQSQIHHRTHYRLVFKEVCQPIHNLQSLDIVFKTLMDVHKALELLHSIGWVHRDISTGNVLSWSGMGKLADLEYAKYMDSNTTAHEVRTGTLDFMACEVALQKYLFGLHRPKPPGDDFECPFRFNPLHDMESLWWIAMWTLYYHVDREGGRPSSEQITHFYKLFPGRLDSASRVGAFLDAIKYKVLPASLQPAGYQVEFMHVEIVDAYKESEKTEPPDYKNPLEKLHSVFTGRLASAFADSRNIKIFSPNAKRQQEDPPSDTRDPKQPKRDGSHKHSNAGHE</sequence>
<feature type="region of interest" description="Disordered" evidence="1">
    <location>
        <begin position="130"/>
        <end position="153"/>
    </location>
</feature>
<dbReference type="Gene3D" id="1.10.510.10">
    <property type="entry name" value="Transferase(Phosphotransferase) domain 1"/>
    <property type="match status" value="1"/>
</dbReference>
<dbReference type="AlphaFoldDB" id="A0A0C9Z9G8"/>
<reference evidence="4" key="2">
    <citation type="submission" date="2015-01" db="EMBL/GenBank/DDBJ databases">
        <title>Evolutionary Origins and Diversification of the Mycorrhizal Mutualists.</title>
        <authorList>
            <consortium name="DOE Joint Genome Institute"/>
            <consortium name="Mycorrhizal Genomics Consortium"/>
            <person name="Kohler A."/>
            <person name="Kuo A."/>
            <person name="Nagy L.G."/>
            <person name="Floudas D."/>
            <person name="Copeland A."/>
            <person name="Barry K.W."/>
            <person name="Cichocki N."/>
            <person name="Veneault-Fourrey C."/>
            <person name="LaButti K."/>
            <person name="Lindquist E.A."/>
            <person name="Lipzen A."/>
            <person name="Lundell T."/>
            <person name="Morin E."/>
            <person name="Murat C."/>
            <person name="Riley R."/>
            <person name="Ohm R."/>
            <person name="Sun H."/>
            <person name="Tunlid A."/>
            <person name="Henrissat B."/>
            <person name="Grigoriev I.V."/>
            <person name="Hibbett D.S."/>
            <person name="Martin F."/>
        </authorList>
    </citation>
    <scope>NUCLEOTIDE SEQUENCE [LARGE SCALE GENOMIC DNA]</scope>
    <source>
        <strain evidence="4">441</strain>
    </source>
</reference>
<organism evidence="3 4">
    <name type="scientific">Pisolithus microcarpus 441</name>
    <dbReference type="NCBI Taxonomy" id="765257"/>
    <lineage>
        <taxon>Eukaryota</taxon>
        <taxon>Fungi</taxon>
        <taxon>Dikarya</taxon>
        <taxon>Basidiomycota</taxon>
        <taxon>Agaricomycotina</taxon>
        <taxon>Agaricomycetes</taxon>
        <taxon>Agaricomycetidae</taxon>
        <taxon>Boletales</taxon>
        <taxon>Sclerodermatineae</taxon>
        <taxon>Pisolithaceae</taxon>
        <taxon>Pisolithus</taxon>
    </lineage>
</organism>
<feature type="region of interest" description="Disordered" evidence="1">
    <location>
        <begin position="697"/>
        <end position="734"/>
    </location>
</feature>
<feature type="compositionally biased region" description="Basic and acidic residues" evidence="1">
    <location>
        <begin position="705"/>
        <end position="723"/>
    </location>
</feature>
<evidence type="ECO:0000256" key="1">
    <source>
        <dbReference type="SAM" id="MobiDB-lite"/>
    </source>
</evidence>
<proteinExistence type="predicted"/>
<keyword evidence="4" id="KW-1185">Reference proteome</keyword>
<dbReference type="EMBL" id="KN833854">
    <property type="protein sequence ID" value="KIK16528.1"/>
    <property type="molecule type" value="Genomic_DNA"/>
</dbReference>
<evidence type="ECO:0000259" key="2">
    <source>
        <dbReference type="Pfam" id="PF17667"/>
    </source>
</evidence>